<dbReference type="PIRSF" id="PIRSF004982">
    <property type="entry name" value="SlP"/>
    <property type="match status" value="1"/>
</dbReference>
<gene>
    <name evidence="2" type="ORF">HP555_07250</name>
</gene>
<dbReference type="Pfam" id="PF03843">
    <property type="entry name" value="Slp"/>
    <property type="match status" value="1"/>
</dbReference>
<dbReference type="Proteomes" id="UP000596092">
    <property type="component" value="Chromosome"/>
</dbReference>
<evidence type="ECO:0000256" key="1">
    <source>
        <dbReference type="SAM" id="SignalP"/>
    </source>
</evidence>
<keyword evidence="1" id="KW-0732">Signal</keyword>
<proteinExistence type="predicted"/>
<dbReference type="InterPro" id="IPR004658">
    <property type="entry name" value="OMP_Slp"/>
</dbReference>
<dbReference type="KEGG" id="dog:HP555_07250"/>
<keyword evidence="2" id="KW-0449">Lipoprotein</keyword>
<dbReference type="PROSITE" id="PS51257">
    <property type="entry name" value="PROKAR_LIPOPROTEIN"/>
    <property type="match status" value="1"/>
</dbReference>
<dbReference type="GO" id="GO:0019867">
    <property type="term" value="C:outer membrane"/>
    <property type="evidence" value="ECO:0007669"/>
    <property type="project" value="InterPro"/>
</dbReference>
<sequence length="165" mass="18054">MAQSIRFVALLAAILFLSACAGGLSQKARSQVTYSGTFQALQQQSYLHTSTVVMLGGKIISSEVSAADTRLLVLHLALDNSGRPRDEISSEGRFIIQTDQFTDPAIYPQGTLISVVGTVTGSEHRTIGQMDYEYPVIRLIEIKKWPPAESTEPRFHFGIGVGTYF</sequence>
<dbReference type="PANTHER" id="PTHR37530:SF1">
    <property type="entry name" value="OUTER MEMBRANE PROTEIN SLP"/>
    <property type="match status" value="1"/>
</dbReference>
<protein>
    <submittedName>
        <fullName evidence="2">Slp family lipoprotein</fullName>
    </submittedName>
</protein>
<dbReference type="RefSeq" id="WP_199261027.1">
    <property type="nucleotide sequence ID" value="NZ_CP054140.1"/>
</dbReference>
<dbReference type="EMBL" id="CP054140">
    <property type="protein sequence ID" value="QQG65676.1"/>
    <property type="molecule type" value="Genomic_DNA"/>
</dbReference>
<name>A0A7T6AQF1_9BACT</name>
<dbReference type="PANTHER" id="PTHR37530">
    <property type="entry name" value="OUTER MEMBRANE PROTEIN SLP"/>
    <property type="match status" value="1"/>
</dbReference>
<organism evidence="2 3">
    <name type="scientific">Desulfobulbus oligotrophicus</name>
    <dbReference type="NCBI Taxonomy" id="1909699"/>
    <lineage>
        <taxon>Bacteria</taxon>
        <taxon>Pseudomonadati</taxon>
        <taxon>Thermodesulfobacteriota</taxon>
        <taxon>Desulfobulbia</taxon>
        <taxon>Desulfobulbales</taxon>
        <taxon>Desulfobulbaceae</taxon>
        <taxon>Desulfobulbus</taxon>
    </lineage>
</organism>
<keyword evidence="3" id="KW-1185">Reference proteome</keyword>
<feature type="signal peptide" evidence="1">
    <location>
        <begin position="1"/>
        <end position="21"/>
    </location>
</feature>
<feature type="chain" id="PRO_5032417668" evidence="1">
    <location>
        <begin position="22"/>
        <end position="165"/>
    </location>
</feature>
<reference evidence="2 3" key="1">
    <citation type="submission" date="2020-05" db="EMBL/GenBank/DDBJ databases">
        <title>Complete genome of Desulfobulbus oligotrophicus.</title>
        <authorList>
            <person name="Podar M."/>
        </authorList>
    </citation>
    <scope>NUCLEOTIDE SEQUENCE [LARGE SCALE GENOMIC DNA]</scope>
    <source>
        <strain evidence="2 3">Prop6</strain>
    </source>
</reference>
<evidence type="ECO:0000313" key="3">
    <source>
        <dbReference type="Proteomes" id="UP000596092"/>
    </source>
</evidence>
<accession>A0A7T6AQF1</accession>
<dbReference type="AlphaFoldDB" id="A0A7T6AQF1"/>
<evidence type="ECO:0000313" key="2">
    <source>
        <dbReference type="EMBL" id="QQG65676.1"/>
    </source>
</evidence>